<dbReference type="SUPFAM" id="SSF51905">
    <property type="entry name" value="FAD/NAD(P)-binding domain"/>
    <property type="match status" value="1"/>
</dbReference>
<reference evidence="4 5" key="1">
    <citation type="submission" date="2016-06" db="EMBL/GenBank/DDBJ databases">
        <authorList>
            <person name="Ramos C."/>
            <person name="Pintado A."/>
            <person name="Crespo-Gomez J.I."/>
        </authorList>
    </citation>
    <scope>NUCLEOTIDE SEQUENCE [LARGE SCALE GENOMIC DNA]</scope>
    <source>
        <strain evidence="4 5">AVO110</strain>
    </source>
</reference>
<proteinExistence type="predicted"/>
<dbReference type="Pfam" id="PF01494">
    <property type="entry name" value="FAD_binding_3"/>
    <property type="match status" value="1"/>
</dbReference>
<keyword evidence="5" id="KW-1185">Reference proteome</keyword>
<protein>
    <submittedName>
        <fullName evidence="4">2-polyprenyl-6-methoxyphenol hydroxylase</fullName>
    </submittedName>
</protein>
<dbReference type="InterPro" id="IPR002938">
    <property type="entry name" value="FAD-bd"/>
</dbReference>
<comment type="caution">
    <text evidence="4">The sequence shown here is derived from an EMBL/GenBank/DDBJ whole genome shotgun (WGS) entry which is preliminary data.</text>
</comment>
<feature type="domain" description="FAD-binding" evidence="3">
    <location>
        <begin position="3"/>
        <end position="363"/>
    </location>
</feature>
<dbReference type="PANTHER" id="PTHR43004:SF21">
    <property type="entry name" value="FAD-BINDING DOMAIN-CONTAINING PROTEIN-RELATED"/>
    <property type="match status" value="1"/>
</dbReference>
<dbReference type="PRINTS" id="PR00420">
    <property type="entry name" value="RNGMNOXGNASE"/>
</dbReference>
<dbReference type="InterPro" id="IPR036188">
    <property type="entry name" value="FAD/NAD-bd_sf"/>
</dbReference>
<dbReference type="Gene3D" id="3.40.30.120">
    <property type="match status" value="1"/>
</dbReference>
<evidence type="ECO:0000259" key="3">
    <source>
        <dbReference type="Pfam" id="PF01494"/>
    </source>
</evidence>
<dbReference type="InterPro" id="IPR050641">
    <property type="entry name" value="RIFMO-like"/>
</dbReference>
<sequence length="547" mass="60322">MRETPVLISGGGPVGLVLALSLSRLGVRSLLVNDRKHTTTHPKLDVVNCRSMELFRQLGLAEKVRAAGNPDYANQYCSIAASANGPVYGVLSDQHLMYQPVDAGRRLIEACTDGALPLEPMQRIAQINLEPVLFSEAQADPNIDVRFGWRLVDFTQDASGVSAVIESVDGGAPEQVRAQYIAGCDGPKSRVRTSLGISYDGTPDLVGELFIVHFRSDELAKLYPNNEPYWHTWIARPGYSGLLVSPDASRNDYVLHRPFAPRPGETLKELIDQAIGTKVEYEIVQSGPWRPQFLVSEKYMEGRAFIVGDAAHQYMPTGGLGMNTGVAEAHNLAWKLAACIQGWGGRALLTSYESERLPIGRRNRDHVKVNAATVFEVQFGKPEYLLEDSSRGAQARLQLSQELERKVSRLYESFGVEIGYIYRDSPVIVRDQAPEPIDDTCGYVPTTWSGARLPSGMLEDGTAVFDHLSYGAFSLLVCNAEPEEYADLLMAARHVDMPINVVEINSPNLIALYERKLILVRPDQHVCWRGDSLPSDCSALVNRVRGA</sequence>
<dbReference type="EMBL" id="LZEU01000001">
    <property type="protein sequence ID" value="MBC9252825.1"/>
    <property type="molecule type" value="Genomic_DNA"/>
</dbReference>
<dbReference type="Gene3D" id="3.50.50.60">
    <property type="entry name" value="FAD/NAD(P)-binding domain"/>
    <property type="match status" value="1"/>
</dbReference>
<keyword evidence="2" id="KW-0274">FAD</keyword>
<dbReference type="Pfam" id="PF21274">
    <property type="entry name" value="Rng_hyd_C"/>
    <property type="match status" value="1"/>
</dbReference>
<keyword evidence="1" id="KW-0285">Flavoprotein</keyword>
<name>A0ABR7S7K7_AQUAC</name>
<evidence type="ECO:0000313" key="5">
    <source>
        <dbReference type="Proteomes" id="UP000744555"/>
    </source>
</evidence>
<dbReference type="PANTHER" id="PTHR43004">
    <property type="entry name" value="TRK SYSTEM POTASSIUM UPTAKE PROTEIN"/>
    <property type="match status" value="1"/>
</dbReference>
<dbReference type="Gene3D" id="3.30.9.10">
    <property type="entry name" value="D-Amino Acid Oxidase, subunit A, domain 2"/>
    <property type="match status" value="1"/>
</dbReference>
<evidence type="ECO:0000256" key="2">
    <source>
        <dbReference type="ARBA" id="ARBA00022827"/>
    </source>
</evidence>
<dbReference type="NCBIfam" id="NF004780">
    <property type="entry name" value="PRK06126.1"/>
    <property type="match status" value="1"/>
</dbReference>
<dbReference type="Proteomes" id="UP000744555">
    <property type="component" value="Unassembled WGS sequence"/>
</dbReference>
<evidence type="ECO:0000256" key="1">
    <source>
        <dbReference type="ARBA" id="ARBA00022630"/>
    </source>
</evidence>
<evidence type="ECO:0000313" key="4">
    <source>
        <dbReference type="EMBL" id="MBC9252825.1"/>
    </source>
</evidence>
<gene>
    <name evidence="4" type="ORF">A9179_21380</name>
</gene>
<dbReference type="RefSeq" id="WP_187808273.1">
    <property type="nucleotide sequence ID" value="NZ_LZEU01000001.1"/>
</dbReference>
<accession>A0ABR7S7K7</accession>
<organism evidence="4 5">
    <name type="scientific">Aquipseudomonas alcaligenes</name>
    <name type="common">Pseudomonas alcaligenes</name>
    <dbReference type="NCBI Taxonomy" id="43263"/>
    <lineage>
        <taxon>Bacteria</taxon>
        <taxon>Pseudomonadati</taxon>
        <taxon>Pseudomonadota</taxon>
        <taxon>Gammaproteobacteria</taxon>
        <taxon>Pseudomonadales</taxon>
        <taxon>Pseudomonadaceae</taxon>
        <taxon>Aquipseudomonas</taxon>
    </lineage>
</organism>